<keyword evidence="2" id="KW-1133">Transmembrane helix</keyword>
<gene>
    <name evidence="3" type="ORF">QBC46DRAFT_355846</name>
</gene>
<feature type="compositionally biased region" description="Low complexity" evidence="1">
    <location>
        <begin position="224"/>
        <end position="249"/>
    </location>
</feature>
<proteinExistence type="predicted"/>
<keyword evidence="3" id="KW-0808">Transferase</keyword>
<organism evidence="3 4">
    <name type="scientific">Diplogelasinospora grovesii</name>
    <dbReference type="NCBI Taxonomy" id="303347"/>
    <lineage>
        <taxon>Eukaryota</taxon>
        <taxon>Fungi</taxon>
        <taxon>Dikarya</taxon>
        <taxon>Ascomycota</taxon>
        <taxon>Pezizomycotina</taxon>
        <taxon>Sordariomycetes</taxon>
        <taxon>Sordariomycetidae</taxon>
        <taxon>Sordariales</taxon>
        <taxon>Diplogelasinosporaceae</taxon>
        <taxon>Diplogelasinospora</taxon>
    </lineage>
</organism>
<comment type="caution">
    <text evidence="3">The sequence shown here is derived from an EMBL/GenBank/DDBJ whole genome shotgun (WGS) entry which is preliminary data.</text>
</comment>
<keyword evidence="3" id="KW-0675">Receptor</keyword>
<dbReference type="GO" id="GO:0016301">
    <property type="term" value="F:kinase activity"/>
    <property type="evidence" value="ECO:0007669"/>
    <property type="project" value="UniProtKB-KW"/>
</dbReference>
<feature type="region of interest" description="Disordered" evidence="1">
    <location>
        <begin position="197"/>
        <end position="249"/>
    </location>
</feature>
<keyword evidence="3" id="KW-0418">Kinase</keyword>
<dbReference type="EMBL" id="MU853829">
    <property type="protein sequence ID" value="KAK3938459.1"/>
    <property type="molecule type" value="Genomic_DNA"/>
</dbReference>
<evidence type="ECO:0000313" key="4">
    <source>
        <dbReference type="Proteomes" id="UP001303473"/>
    </source>
</evidence>
<keyword evidence="4" id="KW-1185">Reference proteome</keyword>
<name>A0AAN6N4V5_9PEZI</name>
<accession>A0AAN6N4V5</accession>
<keyword evidence="2" id="KW-0812">Transmembrane</keyword>
<evidence type="ECO:0000256" key="2">
    <source>
        <dbReference type="SAM" id="Phobius"/>
    </source>
</evidence>
<sequence>MSSTAVLVGQAPTNLGPLTTTFTPPAVCTVAVGAATTDGGLLGLGLLGGSSAIGDIARLGQTCSAGGTAVDAAACWPPTSKGAATGNGFYSPGLDCPVGYATACSATGGSGGSSGWPVQFKLLDGETAVGCCPNGYGCANVNGQTCLTVATSTTVPTVTCDGTKVGAVVTQTVPDVKASITAMSLFAPMIQINWQSSDRPQETASSSSALTSTGVPVPVAANGTQSESSTTSLPQTQSPTTTAAAELPATGTTDTLIIATASNSAADPASSAQTDQQKQDASTASSGLPTSTKVGISVAGGVAAIVAVASALIYVWRRRRNQREEQELDRLYGVKHVSSSSSLTGHDSEIPGWYRGQRQMAPTADPSRPVPDAQRYYRPYRP</sequence>
<keyword evidence="2" id="KW-0472">Membrane</keyword>
<evidence type="ECO:0000313" key="3">
    <source>
        <dbReference type="EMBL" id="KAK3938459.1"/>
    </source>
</evidence>
<protein>
    <submittedName>
        <fullName evidence="3">Proline-rich receptor-like protein kinase PERK2</fullName>
    </submittedName>
</protein>
<feature type="compositionally biased region" description="Low complexity" evidence="1">
    <location>
        <begin position="203"/>
        <end position="213"/>
    </location>
</feature>
<dbReference type="AlphaFoldDB" id="A0AAN6N4V5"/>
<feature type="region of interest" description="Disordered" evidence="1">
    <location>
        <begin position="264"/>
        <end position="290"/>
    </location>
</feature>
<feature type="transmembrane region" description="Helical" evidence="2">
    <location>
        <begin position="294"/>
        <end position="316"/>
    </location>
</feature>
<feature type="compositionally biased region" description="Polar residues" evidence="1">
    <location>
        <begin position="273"/>
        <end position="290"/>
    </location>
</feature>
<dbReference type="Proteomes" id="UP001303473">
    <property type="component" value="Unassembled WGS sequence"/>
</dbReference>
<feature type="region of interest" description="Disordered" evidence="1">
    <location>
        <begin position="359"/>
        <end position="382"/>
    </location>
</feature>
<reference evidence="4" key="1">
    <citation type="journal article" date="2023" name="Mol. Phylogenet. Evol.">
        <title>Genome-scale phylogeny and comparative genomics of the fungal order Sordariales.</title>
        <authorList>
            <person name="Hensen N."/>
            <person name="Bonometti L."/>
            <person name="Westerberg I."/>
            <person name="Brannstrom I.O."/>
            <person name="Guillou S."/>
            <person name="Cros-Aarteil S."/>
            <person name="Calhoun S."/>
            <person name="Haridas S."/>
            <person name="Kuo A."/>
            <person name="Mondo S."/>
            <person name="Pangilinan J."/>
            <person name="Riley R."/>
            <person name="LaButti K."/>
            <person name="Andreopoulos B."/>
            <person name="Lipzen A."/>
            <person name="Chen C."/>
            <person name="Yan M."/>
            <person name="Daum C."/>
            <person name="Ng V."/>
            <person name="Clum A."/>
            <person name="Steindorff A."/>
            <person name="Ohm R.A."/>
            <person name="Martin F."/>
            <person name="Silar P."/>
            <person name="Natvig D.O."/>
            <person name="Lalanne C."/>
            <person name="Gautier V."/>
            <person name="Ament-Velasquez S.L."/>
            <person name="Kruys A."/>
            <person name="Hutchinson M.I."/>
            <person name="Powell A.J."/>
            <person name="Barry K."/>
            <person name="Miller A.N."/>
            <person name="Grigoriev I.V."/>
            <person name="Debuchy R."/>
            <person name="Gladieux P."/>
            <person name="Hiltunen Thoren M."/>
            <person name="Johannesson H."/>
        </authorList>
    </citation>
    <scope>NUCLEOTIDE SEQUENCE [LARGE SCALE GENOMIC DNA]</scope>
    <source>
        <strain evidence="4">CBS 340.73</strain>
    </source>
</reference>
<evidence type="ECO:0000256" key="1">
    <source>
        <dbReference type="SAM" id="MobiDB-lite"/>
    </source>
</evidence>